<accession>A0A2I4DE96</accession>
<evidence type="ECO:0000256" key="7">
    <source>
        <dbReference type="SAM" id="MobiDB-lite"/>
    </source>
</evidence>
<dbReference type="Pfam" id="PF20160">
    <property type="entry name" value="C-JID"/>
    <property type="match status" value="6"/>
</dbReference>
<evidence type="ECO:0000313" key="8">
    <source>
        <dbReference type="Proteomes" id="UP000235220"/>
    </source>
</evidence>
<dbReference type="KEGG" id="jre:108979269"/>
<dbReference type="Pfam" id="PF23282">
    <property type="entry name" value="WHD_ROQ1"/>
    <property type="match status" value="1"/>
</dbReference>
<keyword evidence="4" id="KW-0378">Hydrolase</keyword>
<dbReference type="SUPFAM" id="SSF52540">
    <property type="entry name" value="P-loop containing nucleoside triphosphate hydrolases"/>
    <property type="match status" value="1"/>
</dbReference>
<name>A0A2I4DE96_JUGRE</name>
<gene>
    <name evidence="9" type="primary">LOC108979269</name>
</gene>
<dbReference type="PROSITE" id="PS50104">
    <property type="entry name" value="TIR"/>
    <property type="match status" value="1"/>
</dbReference>
<dbReference type="OrthoDB" id="1936883at2759"/>
<dbReference type="RefSeq" id="XP_018805466.2">
    <property type="nucleotide sequence ID" value="XM_018949921.2"/>
</dbReference>
<dbReference type="GO" id="GO:0061809">
    <property type="term" value="F:NAD+ nucleosidase activity, cyclic ADP-ribose generating"/>
    <property type="evidence" value="ECO:0007669"/>
    <property type="project" value="UniProtKB-EC"/>
</dbReference>
<dbReference type="Pfam" id="PF07725">
    <property type="entry name" value="LRR_3"/>
    <property type="match status" value="1"/>
</dbReference>
<dbReference type="Gene3D" id="3.40.50.300">
    <property type="entry name" value="P-loop containing nucleotide triphosphate hydrolases"/>
    <property type="match status" value="1"/>
</dbReference>
<dbReference type="GeneID" id="108979269"/>
<dbReference type="Gene3D" id="1.10.8.430">
    <property type="entry name" value="Helical domain of apoptotic protease-activating factors"/>
    <property type="match status" value="1"/>
</dbReference>
<feature type="compositionally biased region" description="Basic and acidic residues" evidence="7">
    <location>
        <begin position="1691"/>
        <end position="1708"/>
    </location>
</feature>
<dbReference type="InterPro" id="IPR058192">
    <property type="entry name" value="WHD_ROQ1-like"/>
</dbReference>
<dbReference type="InterPro" id="IPR011713">
    <property type="entry name" value="Leu-rich_rpt_3"/>
</dbReference>
<dbReference type="PANTHER" id="PTHR11017:SF527">
    <property type="entry name" value="TMV RESISTANCE PROTEIN N-LIKE"/>
    <property type="match status" value="1"/>
</dbReference>
<reference evidence="9" key="1">
    <citation type="submission" date="2025-08" db="UniProtKB">
        <authorList>
            <consortium name="RefSeq"/>
        </authorList>
    </citation>
    <scope>IDENTIFICATION</scope>
    <source>
        <tissue evidence="9">Leaves</tissue>
    </source>
</reference>
<evidence type="ECO:0000256" key="3">
    <source>
        <dbReference type="ARBA" id="ARBA00022737"/>
    </source>
</evidence>
<dbReference type="SUPFAM" id="SSF52200">
    <property type="entry name" value="Toll/Interleukin receptor TIR domain"/>
    <property type="match status" value="1"/>
</dbReference>
<evidence type="ECO:0000256" key="2">
    <source>
        <dbReference type="ARBA" id="ARBA00022614"/>
    </source>
</evidence>
<evidence type="ECO:0000256" key="1">
    <source>
        <dbReference type="ARBA" id="ARBA00011982"/>
    </source>
</evidence>
<dbReference type="InterPro" id="IPR032675">
    <property type="entry name" value="LRR_dom_sf"/>
</dbReference>
<organism evidence="8 9">
    <name type="scientific">Juglans regia</name>
    <name type="common">English walnut</name>
    <dbReference type="NCBI Taxonomy" id="51240"/>
    <lineage>
        <taxon>Eukaryota</taxon>
        <taxon>Viridiplantae</taxon>
        <taxon>Streptophyta</taxon>
        <taxon>Embryophyta</taxon>
        <taxon>Tracheophyta</taxon>
        <taxon>Spermatophyta</taxon>
        <taxon>Magnoliopsida</taxon>
        <taxon>eudicotyledons</taxon>
        <taxon>Gunneridae</taxon>
        <taxon>Pentapetalae</taxon>
        <taxon>rosids</taxon>
        <taxon>fabids</taxon>
        <taxon>Fagales</taxon>
        <taxon>Juglandaceae</taxon>
        <taxon>Juglans</taxon>
    </lineage>
</organism>
<feature type="region of interest" description="Disordered" evidence="7">
    <location>
        <begin position="1691"/>
        <end position="1714"/>
    </location>
</feature>
<keyword evidence="3" id="KW-0677">Repeat</keyword>
<dbReference type="InterPro" id="IPR027417">
    <property type="entry name" value="P-loop_NTPase"/>
</dbReference>
<evidence type="ECO:0000313" key="9">
    <source>
        <dbReference type="RefSeq" id="XP_018805466.2"/>
    </source>
</evidence>
<evidence type="ECO:0000256" key="5">
    <source>
        <dbReference type="ARBA" id="ARBA00023027"/>
    </source>
</evidence>
<evidence type="ECO:0000256" key="6">
    <source>
        <dbReference type="ARBA" id="ARBA00047304"/>
    </source>
</evidence>
<protein>
    <recommendedName>
        <fullName evidence="1">ADP-ribosyl cyclase/cyclic ADP-ribose hydrolase</fullName>
        <ecNumber evidence="1">3.2.2.6</ecNumber>
    </recommendedName>
</protein>
<keyword evidence="2" id="KW-0433">Leucine-rich repeat</keyword>
<keyword evidence="5" id="KW-0520">NAD</keyword>
<dbReference type="SMART" id="SM00369">
    <property type="entry name" value="LRR_TYP"/>
    <property type="match status" value="2"/>
</dbReference>
<proteinExistence type="predicted"/>
<dbReference type="PANTHER" id="PTHR11017">
    <property type="entry name" value="LEUCINE-RICH REPEAT-CONTAINING PROTEIN"/>
    <property type="match status" value="1"/>
</dbReference>
<dbReference type="GO" id="GO:0006952">
    <property type="term" value="P:defense response"/>
    <property type="evidence" value="ECO:0007669"/>
    <property type="project" value="InterPro"/>
</dbReference>
<dbReference type="InterPro" id="IPR042197">
    <property type="entry name" value="Apaf_helical"/>
</dbReference>
<dbReference type="FunFam" id="3.40.50.10140:FF:000007">
    <property type="entry name" value="Disease resistance protein (TIR-NBS-LRR class)"/>
    <property type="match status" value="1"/>
</dbReference>
<dbReference type="Gene3D" id="3.40.50.10140">
    <property type="entry name" value="Toll/interleukin-1 receptor homology (TIR) domain"/>
    <property type="match status" value="1"/>
</dbReference>
<sequence>MKTDQTARPASSLISCSLPRWRYDVFLSFYGKDTRKNFTAHLYTALKDKSIFAFRDDEKLERGRCIAPDLLKAIEESKYAIVVLSRNYAFSSWCLLELAKIVECMEKTGLTVLPIFYHVSPSHVRDQTDSFAEAFAEHEKDPKVFKEDVKTWKTALRKVGNISGWDLRGDRDESKAIQDVVGKILSKLNSIVSTSSVSKDLIGIASRVEELEYLCLNNRPDDDVHFVGIWGMGGIGKTTLARAFYDRFSSQFEASSFIANVRERTGKDGLIPLQNELLSDILMERNIDIKDVDRGKNTISFRLRHKKVLVILDDVDQSEQLEALANERNWFGPGSSIIITTRDERLLIEHGLTKNEIYRAQELNNDEALCLFSWKAFKQELPPEDFVELSKKILNHANGLPLALKVLGSFLFERSVDFWESAVSRLKENPDRKIMDTLKISFDGLEEKEQNIFLDIACFYKGKDSYRVKSILESCDYHPNIGIEVLISKSLITMSGTKLWMHDLIEEMGREIVRREWPRDPGRRSRLWLSNDIIRVMKNNSGTDRIEGIVLNSPPQEELDLNADAFSQMKNLRLLKMSNVHLSQGLSYLSTELRVMEWHGYNFKCLPMSFPPDKLVELSMCSSHIQQLWQGTKSLHKLKLVDLSDSGHLMETPDLTGAPNIERLILQGCTKLLKLHSSVGDLRRLIVLNLRDCASLRSLPCNITWDSLEELILSGCSRLDKLPENVGNLKRLSQLHLDGCSKLDTMPEDLGSVEHLEELDISGTAIRQVPSSFLRLQNLKMLNCQGCSGQPPQSLLGLLFGCFLPRSDIGFVLPDSFSGLPCLNKLNLSYCHLKDGAIPSDLSGLPSLLALDLSGNDFELLPESISQLSKLRVIFLRSCSRLRSLPELPSSIVNVAAEDCISLEAHSNEISGIVSDETGLALLRTSTPRESKGGKLGTFSLSTAEGDLMSERTIKANIDLARVISGTSSAARIPMWFQTPRMGSSITIQLHPDLDDSRKWLGFALYFVFEIHELETWESTRFRRLDFHLDPEDFDQLLFHFGTNEGPLKEPLEREFPKCLAVTPAGYWIYVPHIWFEKKSNEVDTWSYIEVSIKIGSPFLKVQMCGARLVYEQNAHEFIDAVQTSKNMTTLDICDGKGHFKFQSSPRSGSGFHFVHLVTPENVGEVESSGSNLLDKGFTSNEILECNSKNSSSSFSVEDPGCIDSTDSTIGLKTYLQSLLLRCYEGNYAQNKMHKYIFPLSASPLWFTLHGMGPVVEVDLPPNIYDDKGWMGFAVYVSYVIRDQTSVSRNIFGHLDAYDDDLECFFVFPPTPDTIIAGPSRLFLFHIPRVFFTNKLNQRSKIRASFGTNNQNMEVVMCGIRLVYEQDLKGCVETIVDCVLRSPEIHRQSYLQSFENQVNNLPNYVYDQAASSTECNPILSEDHERHPPPFGYFSTERRNQFSEKLPSNNEEQNYDLFEKCLTQIISGRDSKDSNSNVIQAGAAYLNELSKGDPVKASLVNLVLNHFQDTHINKFHPYNTCFLQSEIPEYFCCHGGSSVPFHLPQNLNKNSDWIGIALCAVFTVNNNNEPLIHDNPAGTEIPYTLTCNLASNTGLEMIISHFENTKFGNNSFIWLSYIPRAASFSESLNECDHLRAFFYSSSQDLILRKCGHKLVYLDNLAELVGTIAQCAATCPHYSRLFSHEFEGDEDRSNKQCRIDDEEETSKSDSSDDLNPSILNQKMRRCIKFLHNPRKEFHLFFSSDHCFPPITEIPDFLTYQGRGPSVTIELPTNMHNDSGWAGLLICASFTFQENQIEFLESLESEIPHHLICFFDTDIDSLRPIHVYRTAKQEFKWLHLHGFIWLFYIPIWWLPDRIQCCNHIEVSIMSDWPGWIVNNCGLRFLSAQDSGDLMQLLLPFQVSFFDNWGLFHKEILEQDCTQPEPFSHQTEGCTSMDSGFSSNVESHPTKAENQGYNLETSTIFLKRKLETDMFSTLFEGLQNDYHGYFFPQGEIPPWFNNRIDGPSIEIQLPLNLYNNESWMGFAVCAVLSCPADSRKNSNPKTLAGCILHLDSNEGCLKPDLVLSIPRSILLNSNQLLVVHYVSPTILPSKLNQWSHVKATVECNIPSVETQMCGIRLMYKQDVEGFVQTKAECAAAIPNNQLCYYYLSFVDKLNFLKTRGNRTKFRERNFYACHSPIIERCFESSPKPPSICKLKALQQCSSSKTFSNERVSNSTASGNGVEIVLPPGYLDCTSDSVFSLKTDFEYFFQKRVTGFNLSATSCISTAILPQTKVPEWFNHQSRGAFVNIQLPPNVMNDRNWMGLALCATFSIHNDQHSTYLSRDYLDSRVSHELICGLDTDLGGLMRLPAIPLIEEKCMWFYLHGFLWLVYIPHGRLRNGLCNPCSQIKALFGSNCPNLTVQNCSLRLLYRQDMEEFEQTFLKCFTPPFQYQNREVFHRNFEYSSCFLPCGIMEWFSYHSNEPSVRFELPCDFYNDSNWLGLAMCASFWVYEDDKAAHVKMLDLGNPHYLLCLLDTDIGNVEPDLHSHRPFTEEEIKLVRQGEIMWLSFIPKGSLPEWLNQCTRIETSIASDCPSLRVHQCGFRLLYQHDEVEFKETIRHCNKQNRHKYETISITRPNFDPMSTLQDKGKQVVK</sequence>
<dbReference type="InterPro" id="IPR003591">
    <property type="entry name" value="Leu-rich_rpt_typical-subtyp"/>
</dbReference>
<evidence type="ECO:0000256" key="4">
    <source>
        <dbReference type="ARBA" id="ARBA00022801"/>
    </source>
</evidence>
<dbReference type="SMART" id="SM00255">
    <property type="entry name" value="TIR"/>
    <property type="match status" value="1"/>
</dbReference>
<dbReference type="EC" id="3.2.2.6" evidence="1"/>
<dbReference type="Proteomes" id="UP000235220">
    <property type="component" value="Chromosome 6"/>
</dbReference>
<dbReference type="SUPFAM" id="SSF52058">
    <property type="entry name" value="L domain-like"/>
    <property type="match status" value="1"/>
</dbReference>
<dbReference type="GO" id="GO:0043531">
    <property type="term" value="F:ADP binding"/>
    <property type="evidence" value="ECO:0007669"/>
    <property type="project" value="InterPro"/>
</dbReference>
<dbReference type="Pfam" id="PF01582">
    <property type="entry name" value="TIR"/>
    <property type="match status" value="1"/>
</dbReference>
<dbReference type="GO" id="GO:0007165">
    <property type="term" value="P:signal transduction"/>
    <property type="evidence" value="ECO:0007669"/>
    <property type="project" value="InterPro"/>
</dbReference>
<dbReference type="PRINTS" id="PR00364">
    <property type="entry name" value="DISEASERSIST"/>
</dbReference>
<dbReference type="InterPro" id="IPR002182">
    <property type="entry name" value="NB-ARC"/>
</dbReference>
<dbReference type="InterPro" id="IPR045344">
    <property type="entry name" value="C-JID"/>
</dbReference>
<dbReference type="Gramene" id="Jr06_04910_p1">
    <property type="protein sequence ID" value="cds.Jr06_04910_p1"/>
    <property type="gene ID" value="Jr06_04910"/>
</dbReference>
<keyword evidence="8" id="KW-1185">Reference proteome</keyword>
<dbReference type="Gene3D" id="3.80.10.10">
    <property type="entry name" value="Ribonuclease Inhibitor"/>
    <property type="match status" value="2"/>
</dbReference>
<dbReference type="Pfam" id="PF00931">
    <property type="entry name" value="NB-ARC"/>
    <property type="match status" value="1"/>
</dbReference>
<comment type="catalytic activity">
    <reaction evidence="6">
        <text>NAD(+) + H2O = ADP-D-ribose + nicotinamide + H(+)</text>
        <dbReference type="Rhea" id="RHEA:16301"/>
        <dbReference type="ChEBI" id="CHEBI:15377"/>
        <dbReference type="ChEBI" id="CHEBI:15378"/>
        <dbReference type="ChEBI" id="CHEBI:17154"/>
        <dbReference type="ChEBI" id="CHEBI:57540"/>
        <dbReference type="ChEBI" id="CHEBI:57967"/>
        <dbReference type="EC" id="3.2.2.6"/>
    </reaction>
    <physiologicalReaction direction="left-to-right" evidence="6">
        <dbReference type="Rhea" id="RHEA:16302"/>
    </physiologicalReaction>
</comment>
<dbReference type="InterPro" id="IPR035897">
    <property type="entry name" value="Toll_tir_struct_dom_sf"/>
</dbReference>
<dbReference type="InterPro" id="IPR000157">
    <property type="entry name" value="TIR_dom"/>
</dbReference>
<dbReference type="InterPro" id="IPR044974">
    <property type="entry name" value="Disease_R_plants"/>
</dbReference>